<dbReference type="PROSITE" id="PS50004">
    <property type="entry name" value="C2"/>
    <property type="match status" value="2"/>
</dbReference>
<evidence type="ECO:0000256" key="4">
    <source>
        <dbReference type="ARBA" id="ARBA00022692"/>
    </source>
</evidence>
<keyword evidence="4" id="KW-0812">Transmembrane</keyword>
<dbReference type="PANTHER" id="PTHR47348:SF3">
    <property type="entry name" value="MEIOTICALLY UP-REGULATED GENE 190 PROTEIN"/>
    <property type="match status" value="1"/>
</dbReference>
<dbReference type="PROSITE" id="PS51847">
    <property type="entry name" value="SMP"/>
    <property type="match status" value="1"/>
</dbReference>
<dbReference type="InterPro" id="IPR057349">
    <property type="entry name" value="C2_Mug190_3rd"/>
</dbReference>
<sequence length="1111" mass="124315">MERQNHKLHEAYSVNNPIPTVPLKSIIDPRKGTEGKAKKVAGHQQDDEQKQNEKFAGKMEDSKEIPVKDPVTGDDVTIKHGSEEPDPRTHGENILDQNFPPPDWAAHRRRVVSITTQLITRITFAYTLSPLLVYTLSHLPYLKPSSTTGMSILLLLSLVPPTLFAWGCLYKLRNDADSDFDDRIWHAERERGWRGGKDRDNDGTVEGEERFKESAEWANDLVKGVWPIINPDMFDSLLDMLEDIMQSSVPRFIHSVRVSDFGFGTTPMRITSVRSLPDAATDDVLEGLDEKEKKSLNGEHVNLEVSFAYRALPSGSSVDTKAHNPHLLTEFFLGMRGMFAESVPVWVELTGVAGTARVRMELIPDPPFIKTTLVTLMGLPSISLSVVPMSERLPNVMNIPLLSDFIAKSINAAAAEYVAPKSLTLDLQQLISGDDIKKDTQAMGVLIVHIHRAVGLKKMDASDEKPDPYVTLTYSKQGKPMFSTRIIEGDLNPIFEEMAALPVDPNTVKIGEKLSLQLWDSDRASADDMMGFVEVNITDLIRNKNKPVRRWTPLASPDDESRPGEIEYTVGYYSKLPPNSAFKTDGHDPGIPDDLKDDPAFQQARAVALNDLEAAVLCTPPDPEWPSGILSVQVHEIRGLTIKKFGKENRGQAGEKGQEDGETEQEQGEGLPSSYASIEINDQLVYSTRVKPVTATPIFNAGTERFIRDWRTAHVNVVVRDQRMRENDPVLGMVFLKLSDLLVNASEITRFYSLEHGVGYGQIRISVLFRPVQAKLPQSLLGFDTGTLVVRNVRAKPDAQHADELAKCELHMKTYTSSAKLSRSTSEKQEDGSITWSASDPSEIPVQKRYSSAFMVAFKSSSVLTGSKKRALAVLWLRDLVDNEAQTITVTLWQSEDYERLKQNYVPPDGDLSAWDEDKEKMHKIGTVELDVAFTPGITAAHEGIMNRKNKAMKQQWEEFDRRDAAGLTEKVGQESSSVQEAEVREARRHDSGTAVSEASSNTWVNPEDVQMDVHDAEGGVDENHDHDNPDYDDGHESEQEEGDGHTRNPIKKLKQWRSHEHELGREHRGIKQAKPARTAEWIKDNVENAVDKVEGRFKQKSREPDVETEV</sequence>
<dbReference type="InterPro" id="IPR031468">
    <property type="entry name" value="SMP_LBD"/>
</dbReference>
<dbReference type="Pfam" id="PF25331">
    <property type="entry name" value="C2_Mug190_3rd"/>
    <property type="match status" value="1"/>
</dbReference>
<feature type="compositionally biased region" description="Basic and acidic residues" evidence="11">
    <location>
        <begin position="982"/>
        <end position="992"/>
    </location>
</feature>
<dbReference type="InterPro" id="IPR037765">
    <property type="entry name" value="C2B_Tricalbin"/>
</dbReference>
<feature type="region of interest" description="Disordered" evidence="11">
    <location>
        <begin position="819"/>
        <end position="838"/>
    </location>
</feature>
<dbReference type="CDD" id="cd04041">
    <property type="entry name" value="C2A_fungal"/>
    <property type="match status" value="1"/>
</dbReference>
<feature type="compositionally biased region" description="Basic and acidic residues" evidence="11">
    <location>
        <begin position="1012"/>
        <end position="1047"/>
    </location>
</feature>
<keyword evidence="10" id="KW-0472">Membrane</keyword>
<dbReference type="GO" id="GO:0008289">
    <property type="term" value="F:lipid binding"/>
    <property type="evidence" value="ECO:0007669"/>
    <property type="project" value="UniProtKB-KW"/>
</dbReference>
<evidence type="ECO:0000256" key="2">
    <source>
        <dbReference type="ARBA" id="ARBA00022448"/>
    </source>
</evidence>
<feature type="compositionally biased region" description="Basic and acidic residues" evidence="11">
    <location>
        <begin position="1058"/>
        <end position="1070"/>
    </location>
</feature>
<feature type="compositionally biased region" description="Basic and acidic residues" evidence="11">
    <location>
        <begin position="27"/>
        <end position="37"/>
    </location>
</feature>
<dbReference type="Pfam" id="PF25669">
    <property type="entry name" value="SMP_MUG190-like"/>
    <property type="match status" value="1"/>
</dbReference>
<dbReference type="GO" id="GO:0006869">
    <property type="term" value="P:lipid transport"/>
    <property type="evidence" value="ECO:0007669"/>
    <property type="project" value="UniProtKB-KW"/>
</dbReference>
<dbReference type="InterPro" id="IPR037767">
    <property type="entry name" value="C2A_Mug190-like"/>
</dbReference>
<gene>
    <name evidence="14" type="ORF">OE88DRAFT_1666098</name>
</gene>
<proteinExistence type="predicted"/>
<keyword evidence="3" id="KW-0597">Phosphoprotein</keyword>
<feature type="region of interest" description="Disordered" evidence="11">
    <location>
        <begin position="968"/>
        <end position="1078"/>
    </location>
</feature>
<feature type="region of interest" description="Disordered" evidence="11">
    <location>
        <begin position="1"/>
        <end position="93"/>
    </location>
</feature>
<evidence type="ECO:0000256" key="9">
    <source>
        <dbReference type="ARBA" id="ARBA00023121"/>
    </source>
</evidence>
<dbReference type="EMBL" id="ML213524">
    <property type="protein sequence ID" value="TFK47367.1"/>
    <property type="molecule type" value="Genomic_DNA"/>
</dbReference>
<evidence type="ECO:0000256" key="3">
    <source>
        <dbReference type="ARBA" id="ARBA00022553"/>
    </source>
</evidence>
<evidence type="ECO:0000259" key="13">
    <source>
        <dbReference type="PROSITE" id="PS51847"/>
    </source>
</evidence>
<keyword evidence="15" id="KW-1185">Reference proteome</keyword>
<organism evidence="14 15">
    <name type="scientific">Heliocybe sulcata</name>
    <dbReference type="NCBI Taxonomy" id="5364"/>
    <lineage>
        <taxon>Eukaryota</taxon>
        <taxon>Fungi</taxon>
        <taxon>Dikarya</taxon>
        <taxon>Basidiomycota</taxon>
        <taxon>Agaricomycotina</taxon>
        <taxon>Agaricomycetes</taxon>
        <taxon>Gloeophyllales</taxon>
        <taxon>Gloeophyllaceae</taxon>
        <taxon>Heliocybe</taxon>
    </lineage>
</organism>
<keyword evidence="7" id="KW-1133">Transmembrane helix</keyword>
<dbReference type="AlphaFoldDB" id="A0A5C3MR32"/>
<dbReference type="InterPro" id="IPR035892">
    <property type="entry name" value="C2_domain_sf"/>
</dbReference>
<evidence type="ECO:0000256" key="7">
    <source>
        <dbReference type="ARBA" id="ARBA00022989"/>
    </source>
</evidence>
<feature type="region of interest" description="Disordered" evidence="11">
    <location>
        <begin position="645"/>
        <end position="673"/>
    </location>
</feature>
<dbReference type="Gene3D" id="2.60.40.150">
    <property type="entry name" value="C2 domain"/>
    <property type="match status" value="2"/>
</dbReference>
<evidence type="ECO:0000256" key="5">
    <source>
        <dbReference type="ARBA" id="ARBA00022737"/>
    </source>
</evidence>
<keyword evidence="5" id="KW-0677">Repeat</keyword>
<keyword evidence="6" id="KW-0256">Endoplasmic reticulum</keyword>
<dbReference type="CDD" id="cd21676">
    <property type="entry name" value="SMP_Mug190"/>
    <property type="match status" value="1"/>
</dbReference>
<dbReference type="PANTHER" id="PTHR47348">
    <property type="entry name" value="MEIOTICALLY UP-REGULATED GENE 190 PROTEIN"/>
    <property type="match status" value="1"/>
</dbReference>
<dbReference type="OrthoDB" id="419768at2759"/>
<keyword evidence="8" id="KW-0445">Lipid transport</keyword>
<feature type="domain" description="C2" evidence="12">
    <location>
        <begin position="611"/>
        <end position="752"/>
    </location>
</feature>
<dbReference type="SUPFAM" id="SSF49562">
    <property type="entry name" value="C2 domain (Calcium/lipid-binding domain, CaLB)"/>
    <property type="match status" value="2"/>
</dbReference>
<reference evidence="14 15" key="1">
    <citation type="journal article" date="2019" name="Nat. Ecol. Evol.">
        <title>Megaphylogeny resolves global patterns of mushroom evolution.</title>
        <authorList>
            <person name="Varga T."/>
            <person name="Krizsan K."/>
            <person name="Foldi C."/>
            <person name="Dima B."/>
            <person name="Sanchez-Garcia M."/>
            <person name="Sanchez-Ramirez S."/>
            <person name="Szollosi G.J."/>
            <person name="Szarkandi J.G."/>
            <person name="Papp V."/>
            <person name="Albert L."/>
            <person name="Andreopoulos W."/>
            <person name="Angelini C."/>
            <person name="Antonin V."/>
            <person name="Barry K.W."/>
            <person name="Bougher N.L."/>
            <person name="Buchanan P."/>
            <person name="Buyck B."/>
            <person name="Bense V."/>
            <person name="Catcheside P."/>
            <person name="Chovatia M."/>
            <person name="Cooper J."/>
            <person name="Damon W."/>
            <person name="Desjardin D."/>
            <person name="Finy P."/>
            <person name="Geml J."/>
            <person name="Haridas S."/>
            <person name="Hughes K."/>
            <person name="Justo A."/>
            <person name="Karasinski D."/>
            <person name="Kautmanova I."/>
            <person name="Kiss B."/>
            <person name="Kocsube S."/>
            <person name="Kotiranta H."/>
            <person name="LaButti K.M."/>
            <person name="Lechner B.E."/>
            <person name="Liimatainen K."/>
            <person name="Lipzen A."/>
            <person name="Lukacs Z."/>
            <person name="Mihaltcheva S."/>
            <person name="Morgado L.N."/>
            <person name="Niskanen T."/>
            <person name="Noordeloos M.E."/>
            <person name="Ohm R.A."/>
            <person name="Ortiz-Santana B."/>
            <person name="Ovrebo C."/>
            <person name="Racz N."/>
            <person name="Riley R."/>
            <person name="Savchenko A."/>
            <person name="Shiryaev A."/>
            <person name="Soop K."/>
            <person name="Spirin V."/>
            <person name="Szebenyi C."/>
            <person name="Tomsovsky M."/>
            <person name="Tulloss R.E."/>
            <person name="Uehling J."/>
            <person name="Grigoriev I.V."/>
            <person name="Vagvolgyi C."/>
            <person name="Papp T."/>
            <person name="Martin F.M."/>
            <person name="Miettinen O."/>
            <person name="Hibbett D.S."/>
            <person name="Nagy L.G."/>
        </authorList>
    </citation>
    <scope>NUCLEOTIDE SEQUENCE [LARGE SCALE GENOMIC DNA]</scope>
    <source>
        <strain evidence="14 15">OMC1185</strain>
    </source>
</reference>
<dbReference type="STRING" id="5364.A0A5C3MR32"/>
<feature type="compositionally biased region" description="Polar residues" evidence="11">
    <location>
        <begin position="994"/>
        <end position="1005"/>
    </location>
</feature>
<feature type="domain" description="SMP-LTD" evidence="13">
    <location>
        <begin position="211"/>
        <end position="428"/>
    </location>
</feature>
<feature type="compositionally biased region" description="Basic and acidic residues" evidence="11">
    <location>
        <begin position="76"/>
        <end position="93"/>
    </location>
</feature>
<evidence type="ECO:0000259" key="12">
    <source>
        <dbReference type="PROSITE" id="PS50004"/>
    </source>
</evidence>
<evidence type="ECO:0000256" key="6">
    <source>
        <dbReference type="ARBA" id="ARBA00022824"/>
    </source>
</evidence>
<accession>A0A5C3MR32</accession>
<feature type="compositionally biased region" description="Basic and acidic residues" evidence="11">
    <location>
        <begin position="44"/>
        <end position="67"/>
    </location>
</feature>
<dbReference type="CDD" id="cd04052">
    <property type="entry name" value="C2B_Tricalbin-like"/>
    <property type="match status" value="1"/>
</dbReference>
<keyword evidence="2" id="KW-0813">Transport</keyword>
<dbReference type="Pfam" id="PF00168">
    <property type="entry name" value="C2"/>
    <property type="match status" value="2"/>
</dbReference>
<evidence type="ECO:0000256" key="11">
    <source>
        <dbReference type="SAM" id="MobiDB-lite"/>
    </source>
</evidence>
<comment type="subcellular location">
    <subcellularLocation>
        <location evidence="1">Endoplasmic reticulum membrane</location>
    </subcellularLocation>
</comment>
<dbReference type="SMART" id="SM00239">
    <property type="entry name" value="C2"/>
    <property type="match status" value="2"/>
</dbReference>
<name>A0A5C3MR32_9AGAM</name>
<keyword evidence="9" id="KW-0446">Lipid-binding</keyword>
<dbReference type="GO" id="GO:0005789">
    <property type="term" value="C:endoplasmic reticulum membrane"/>
    <property type="evidence" value="ECO:0007669"/>
    <property type="project" value="UniProtKB-SubCell"/>
</dbReference>
<protein>
    <recommendedName>
        <fullName evidence="16">C2 domain-containing protein</fullName>
    </recommendedName>
</protein>
<evidence type="ECO:0000313" key="14">
    <source>
        <dbReference type="EMBL" id="TFK47367.1"/>
    </source>
</evidence>
<evidence type="ECO:0000313" key="15">
    <source>
        <dbReference type="Proteomes" id="UP000305948"/>
    </source>
</evidence>
<evidence type="ECO:0000256" key="1">
    <source>
        <dbReference type="ARBA" id="ARBA00004586"/>
    </source>
</evidence>
<dbReference type="GO" id="GO:0061817">
    <property type="term" value="P:endoplasmic reticulum-plasma membrane tethering"/>
    <property type="evidence" value="ECO:0007669"/>
    <property type="project" value="InterPro"/>
</dbReference>
<dbReference type="InterPro" id="IPR000008">
    <property type="entry name" value="C2_dom"/>
</dbReference>
<evidence type="ECO:0000256" key="10">
    <source>
        <dbReference type="ARBA" id="ARBA00023136"/>
    </source>
</evidence>
<evidence type="ECO:0008006" key="16">
    <source>
        <dbReference type="Google" id="ProtNLM"/>
    </source>
</evidence>
<evidence type="ECO:0000256" key="8">
    <source>
        <dbReference type="ARBA" id="ARBA00023055"/>
    </source>
</evidence>
<dbReference type="Proteomes" id="UP000305948">
    <property type="component" value="Unassembled WGS sequence"/>
</dbReference>
<feature type="compositionally biased region" description="Basic and acidic residues" evidence="11">
    <location>
        <begin position="1"/>
        <end position="10"/>
    </location>
</feature>
<feature type="domain" description="C2" evidence="12">
    <location>
        <begin position="426"/>
        <end position="552"/>
    </location>
</feature>